<accession>E1YFH5</accession>
<gene>
    <name evidence="2" type="ORF">N47_J03000</name>
</gene>
<proteinExistence type="predicted"/>
<dbReference type="PANTHER" id="PTHR39158:SF1">
    <property type="entry name" value="DNAJ HOMOLOG SUBFAMILY C MEMBER 28"/>
    <property type="match status" value="1"/>
</dbReference>
<dbReference type="EMBL" id="FR695872">
    <property type="protein sequence ID" value="CBX29319.1"/>
    <property type="molecule type" value="Genomic_DNA"/>
</dbReference>
<organism evidence="2">
    <name type="scientific">uncultured Desulfobacterium sp</name>
    <dbReference type="NCBI Taxonomy" id="201089"/>
    <lineage>
        <taxon>Bacteria</taxon>
        <taxon>Pseudomonadati</taxon>
        <taxon>Thermodesulfobacteriota</taxon>
        <taxon>Desulfobacteria</taxon>
        <taxon>Desulfobacterales</taxon>
        <taxon>Desulfobacteriaceae</taxon>
        <taxon>Desulfobacterium</taxon>
        <taxon>environmental samples</taxon>
    </lineage>
</organism>
<sequence length="124" mass="14570">MLPGFDKIIEQRILEAQKRGEFDNLSGTGKPLEFEESCTVPEDLRIAYKILKNADYLPPEIELKKEIIKTEELLAEMEDAPEKYRVLKKLNFMKIKFNLLRNTSVIFEETEIYAEKLVEKFGRK</sequence>
<dbReference type="PANTHER" id="PTHR39158">
    <property type="entry name" value="OS08G0560600 PROTEIN"/>
    <property type="match status" value="1"/>
</dbReference>
<dbReference type="AlphaFoldDB" id="E1YFH5"/>
<dbReference type="InterPro" id="IPR052573">
    <property type="entry name" value="DnaJ_C_subfamily_28"/>
</dbReference>
<evidence type="ECO:0000259" key="1">
    <source>
        <dbReference type="Pfam" id="PF09350"/>
    </source>
</evidence>
<dbReference type="Pfam" id="PF09350">
    <property type="entry name" value="DJC28_CD"/>
    <property type="match status" value="1"/>
</dbReference>
<name>E1YFH5_9BACT</name>
<dbReference type="InterPro" id="IPR018961">
    <property type="entry name" value="DnaJ_homolog_subfam-C_membr-28"/>
</dbReference>
<reference evidence="2" key="1">
    <citation type="journal article" date="2011" name="Environ. Microbiol.">
        <title>Genomic insights into the metabolic potential of the polycyclic aromatic hydrocarbon degrading sulfate-reducing Deltaproteobacterium N47.</title>
        <authorList>
            <person name="Bergmann F."/>
            <person name="Selesi D."/>
            <person name="Weinmaier T."/>
            <person name="Tischler P."/>
            <person name="Rattei T."/>
            <person name="Meckenstock R.U."/>
        </authorList>
    </citation>
    <scope>NUCLEOTIDE SEQUENCE</scope>
</reference>
<feature type="domain" description="DnaJ homologue subfamily C member 28 conserved" evidence="1">
    <location>
        <begin position="8"/>
        <end position="75"/>
    </location>
</feature>
<evidence type="ECO:0000313" key="2">
    <source>
        <dbReference type="EMBL" id="CBX29319.1"/>
    </source>
</evidence>
<protein>
    <recommendedName>
        <fullName evidence="1">DnaJ homologue subfamily C member 28 conserved domain-containing protein</fullName>
    </recommendedName>
</protein>